<organism evidence="2 3">
    <name type="scientific">Pseudoalteromonas gelatinilytica</name>
    <dbReference type="NCBI Taxonomy" id="1703256"/>
    <lineage>
        <taxon>Bacteria</taxon>
        <taxon>Pseudomonadati</taxon>
        <taxon>Pseudomonadota</taxon>
        <taxon>Gammaproteobacteria</taxon>
        <taxon>Alteromonadales</taxon>
        <taxon>Pseudoalteromonadaceae</taxon>
        <taxon>Pseudoalteromonas</taxon>
    </lineage>
</organism>
<dbReference type="CDD" id="cd02233">
    <property type="entry name" value="cupin_HNL-like"/>
    <property type="match status" value="1"/>
</dbReference>
<dbReference type="RefSeq" id="WP_188729975.1">
    <property type="nucleotide sequence ID" value="NZ_BMIT01000011.1"/>
</dbReference>
<sequence length="140" mass="15021">MSDSAQTNDMQVIKSGSQDPIAGPAECFTGKVQISTLFNAPAPARVGVAVVEFSKGARTNWHSHPLGQVLLVTEGQGWTQCEGGEKTVINPGDLIWCNCGKRHWHGATAESAMKHVAVQEALDGKPVDWFEAVSDEDYLA</sequence>
<dbReference type="SUPFAM" id="SSF51182">
    <property type="entry name" value="RmlC-like cupins"/>
    <property type="match status" value="1"/>
</dbReference>
<proteinExistence type="predicted"/>
<protein>
    <submittedName>
        <fullName evidence="2">Cupin</fullName>
    </submittedName>
</protein>
<dbReference type="PANTHER" id="PTHR43698:SF1">
    <property type="entry name" value="BLL4564 PROTEIN"/>
    <property type="match status" value="1"/>
</dbReference>
<dbReference type="PANTHER" id="PTHR43698">
    <property type="entry name" value="RIBD C-TERMINAL DOMAIN CONTAINING PROTEIN"/>
    <property type="match status" value="1"/>
</dbReference>
<gene>
    <name evidence="2" type="ORF">GCM10008027_29730</name>
</gene>
<reference evidence="3" key="1">
    <citation type="journal article" date="2019" name="Int. J. Syst. Evol. Microbiol.">
        <title>The Global Catalogue of Microorganisms (GCM) 10K type strain sequencing project: providing services to taxonomists for standard genome sequencing and annotation.</title>
        <authorList>
            <consortium name="The Broad Institute Genomics Platform"/>
            <consortium name="The Broad Institute Genome Sequencing Center for Infectious Disease"/>
            <person name="Wu L."/>
            <person name="Ma J."/>
        </authorList>
    </citation>
    <scope>NUCLEOTIDE SEQUENCE [LARGE SCALE GENOMIC DNA]</scope>
    <source>
        <strain evidence="3">CGMCC 1.15394</strain>
    </source>
</reference>
<accession>A0ABQ1TVD4</accession>
<feature type="domain" description="Cupin type-2" evidence="1">
    <location>
        <begin position="50"/>
        <end position="116"/>
    </location>
</feature>
<comment type="caution">
    <text evidence="2">The sequence shown here is derived from an EMBL/GenBank/DDBJ whole genome shotgun (WGS) entry which is preliminary data.</text>
</comment>
<evidence type="ECO:0000259" key="1">
    <source>
        <dbReference type="Pfam" id="PF07883"/>
    </source>
</evidence>
<dbReference type="InterPro" id="IPR013096">
    <property type="entry name" value="Cupin_2"/>
</dbReference>
<name>A0ABQ1TVD4_9GAMM</name>
<dbReference type="Gene3D" id="2.60.120.10">
    <property type="entry name" value="Jelly Rolls"/>
    <property type="match status" value="1"/>
</dbReference>
<dbReference type="InterPro" id="IPR011051">
    <property type="entry name" value="RmlC_Cupin_sf"/>
</dbReference>
<evidence type="ECO:0000313" key="3">
    <source>
        <dbReference type="Proteomes" id="UP000638462"/>
    </source>
</evidence>
<evidence type="ECO:0000313" key="2">
    <source>
        <dbReference type="EMBL" id="GGF02894.1"/>
    </source>
</evidence>
<keyword evidence="3" id="KW-1185">Reference proteome</keyword>
<dbReference type="Pfam" id="PF07883">
    <property type="entry name" value="Cupin_2"/>
    <property type="match status" value="1"/>
</dbReference>
<dbReference type="EMBL" id="BMIT01000011">
    <property type="protein sequence ID" value="GGF02894.1"/>
    <property type="molecule type" value="Genomic_DNA"/>
</dbReference>
<dbReference type="InterPro" id="IPR047263">
    <property type="entry name" value="HNL-like_cupin"/>
</dbReference>
<dbReference type="InterPro" id="IPR014710">
    <property type="entry name" value="RmlC-like_jellyroll"/>
</dbReference>
<dbReference type="Proteomes" id="UP000638462">
    <property type="component" value="Unassembled WGS sequence"/>
</dbReference>